<protein>
    <recommendedName>
        <fullName evidence="3">N-terminal of MaoC-like dehydratase domain-containing protein</fullName>
    </recommendedName>
</protein>
<comment type="caution">
    <text evidence="1">The sequence shown here is derived from an EMBL/GenBank/DDBJ whole genome shotgun (WGS) entry which is preliminary data.</text>
</comment>
<dbReference type="RefSeq" id="WP_306885626.1">
    <property type="nucleotide sequence ID" value="NZ_JAUSUL010000002.1"/>
</dbReference>
<organism evidence="1 2">
    <name type="scientific">Amorphus orientalis</name>
    <dbReference type="NCBI Taxonomy" id="649198"/>
    <lineage>
        <taxon>Bacteria</taxon>
        <taxon>Pseudomonadati</taxon>
        <taxon>Pseudomonadota</taxon>
        <taxon>Alphaproteobacteria</taxon>
        <taxon>Hyphomicrobiales</taxon>
        <taxon>Amorphaceae</taxon>
        <taxon>Amorphus</taxon>
    </lineage>
</organism>
<keyword evidence="2" id="KW-1185">Reference proteome</keyword>
<proteinExistence type="predicted"/>
<dbReference type="SUPFAM" id="SSF54637">
    <property type="entry name" value="Thioesterase/thiol ester dehydrase-isomerase"/>
    <property type="match status" value="1"/>
</dbReference>
<evidence type="ECO:0000313" key="1">
    <source>
        <dbReference type="EMBL" id="MDQ0315797.1"/>
    </source>
</evidence>
<evidence type="ECO:0000313" key="2">
    <source>
        <dbReference type="Proteomes" id="UP001229244"/>
    </source>
</evidence>
<gene>
    <name evidence="1" type="ORF">J2S73_002254</name>
</gene>
<reference evidence="1" key="1">
    <citation type="submission" date="2023-07" db="EMBL/GenBank/DDBJ databases">
        <title>Genomic Encyclopedia of Type Strains, Phase IV (KMG-IV): sequencing the most valuable type-strain genomes for metagenomic binning, comparative biology and taxonomic classification.</title>
        <authorList>
            <person name="Goeker M."/>
        </authorList>
    </citation>
    <scope>NUCLEOTIDE SEQUENCE</scope>
    <source>
        <strain evidence="1">DSM 21202</strain>
    </source>
</reference>
<dbReference type="InterPro" id="IPR029069">
    <property type="entry name" value="HotDog_dom_sf"/>
</dbReference>
<accession>A0AAE3VPC2</accession>
<dbReference type="EMBL" id="JAUSUL010000002">
    <property type="protein sequence ID" value="MDQ0315797.1"/>
    <property type="molecule type" value="Genomic_DNA"/>
</dbReference>
<dbReference type="Gene3D" id="3.10.129.10">
    <property type="entry name" value="Hotdog Thioesterase"/>
    <property type="match status" value="1"/>
</dbReference>
<name>A0AAE3VPC2_9HYPH</name>
<sequence>MAVGGFVSDLDTGDVLGPVDYTLSSFVVREYSHAVEMHNPCFQGSEGQVMPPTLIHLDKLRLYRHACPKGTGPSARIHFEYDAEVFAPVHVGDQLRVSGVITERYQKKGRDYVVLKMELRRAATDELLVRYFDRVILSYTPSDDGEAA</sequence>
<evidence type="ECO:0008006" key="3">
    <source>
        <dbReference type="Google" id="ProtNLM"/>
    </source>
</evidence>
<dbReference type="Proteomes" id="UP001229244">
    <property type="component" value="Unassembled WGS sequence"/>
</dbReference>
<dbReference type="AlphaFoldDB" id="A0AAE3VPC2"/>